<protein>
    <submittedName>
        <fullName evidence="2">Alpha/beta hydrolase</fullName>
    </submittedName>
</protein>
<dbReference type="InterPro" id="IPR050266">
    <property type="entry name" value="AB_hydrolase_sf"/>
</dbReference>
<dbReference type="InterPro" id="IPR000073">
    <property type="entry name" value="AB_hydrolase_1"/>
</dbReference>
<accession>A0A563F025</accession>
<keyword evidence="2" id="KW-0378">Hydrolase</keyword>
<dbReference type="AlphaFoldDB" id="A0A563F025"/>
<dbReference type="SUPFAM" id="SSF53474">
    <property type="entry name" value="alpha/beta-Hydrolases"/>
    <property type="match status" value="1"/>
</dbReference>
<comment type="caution">
    <text evidence="2">The sequence shown here is derived from an EMBL/GenBank/DDBJ whole genome shotgun (WGS) entry which is preliminary data.</text>
</comment>
<proteinExistence type="predicted"/>
<organism evidence="2 3">
    <name type="scientific">Lentzea tibetensis</name>
    <dbReference type="NCBI Taxonomy" id="2591470"/>
    <lineage>
        <taxon>Bacteria</taxon>
        <taxon>Bacillati</taxon>
        <taxon>Actinomycetota</taxon>
        <taxon>Actinomycetes</taxon>
        <taxon>Pseudonocardiales</taxon>
        <taxon>Pseudonocardiaceae</taxon>
        <taxon>Lentzea</taxon>
    </lineage>
</organism>
<dbReference type="GO" id="GO:0016787">
    <property type="term" value="F:hydrolase activity"/>
    <property type="evidence" value="ECO:0007669"/>
    <property type="project" value="UniProtKB-KW"/>
</dbReference>
<dbReference type="Pfam" id="PF00561">
    <property type="entry name" value="Abhydrolase_1"/>
    <property type="match status" value="1"/>
</dbReference>
<reference evidence="2 3" key="1">
    <citation type="submission" date="2019-07" db="EMBL/GenBank/DDBJ databases">
        <title>Lentzea xizangensis sp. nov., isolated from Qinghai-Tibetan Plateau Soils.</title>
        <authorList>
            <person name="Huang J."/>
        </authorList>
    </citation>
    <scope>NUCLEOTIDE SEQUENCE [LARGE SCALE GENOMIC DNA]</scope>
    <source>
        <strain evidence="2 3">FXJ1.1311</strain>
    </source>
</reference>
<dbReference type="PANTHER" id="PTHR43798">
    <property type="entry name" value="MONOACYLGLYCEROL LIPASE"/>
    <property type="match status" value="1"/>
</dbReference>
<gene>
    <name evidence="2" type="ORF">FKR81_05000</name>
</gene>
<evidence type="ECO:0000313" key="2">
    <source>
        <dbReference type="EMBL" id="TWP53326.1"/>
    </source>
</evidence>
<name>A0A563F025_9PSEU</name>
<dbReference type="OrthoDB" id="4944883at2"/>
<sequence>MSRAELSTSGLSSVVRGKGGPPLLLVHGAGGSIQANYGPVLAPLTKKFTVIAPDLPGSGATPCSDKPLQLDDLSDRLVTTAVEAGYETFAISAFSMGTAVAIRTAVRHADRVTALVLTAPFAKLDADSRARTDRWIELLAVSPQELAHYVLKLMVSPEYLGRLSPGQVAGFAELIGMSVPRGAPEHIDLLQRVDVTEDLPQITVPTLVIGPTKDQLLSTTLPREVADLVPGAKFVDIPCGHATALEMASLWASIMIEFLEE</sequence>
<evidence type="ECO:0000313" key="3">
    <source>
        <dbReference type="Proteomes" id="UP000316639"/>
    </source>
</evidence>
<dbReference type="Proteomes" id="UP000316639">
    <property type="component" value="Unassembled WGS sequence"/>
</dbReference>
<dbReference type="PRINTS" id="PR00111">
    <property type="entry name" value="ABHYDROLASE"/>
</dbReference>
<dbReference type="InterPro" id="IPR029058">
    <property type="entry name" value="AB_hydrolase_fold"/>
</dbReference>
<dbReference type="RefSeq" id="WP_146349737.1">
    <property type="nucleotide sequence ID" value="NZ_VOBR01000003.1"/>
</dbReference>
<dbReference type="EMBL" id="VOBR01000003">
    <property type="protein sequence ID" value="TWP53326.1"/>
    <property type="molecule type" value="Genomic_DNA"/>
</dbReference>
<evidence type="ECO:0000259" key="1">
    <source>
        <dbReference type="Pfam" id="PF00561"/>
    </source>
</evidence>
<keyword evidence="3" id="KW-1185">Reference proteome</keyword>
<dbReference type="Gene3D" id="3.40.50.1820">
    <property type="entry name" value="alpha/beta hydrolase"/>
    <property type="match status" value="1"/>
</dbReference>
<feature type="domain" description="AB hydrolase-1" evidence="1">
    <location>
        <begin position="21"/>
        <end position="245"/>
    </location>
</feature>